<comment type="caution">
    <text evidence="1">The sequence shown here is derived from an EMBL/GenBank/DDBJ whole genome shotgun (WGS) entry which is preliminary data.</text>
</comment>
<keyword evidence="2" id="KW-1185">Reference proteome</keyword>
<gene>
    <name evidence="1" type="ORF">E5329_15505</name>
</gene>
<reference evidence="1" key="1">
    <citation type="submission" date="2019-04" db="EMBL/GenBank/DDBJ databases">
        <title>Microbes associate with the intestines of laboratory mice.</title>
        <authorList>
            <person name="Navarre W."/>
            <person name="Wong E."/>
            <person name="Huang K."/>
            <person name="Tropini C."/>
            <person name="Ng K."/>
            <person name="Yu B."/>
        </authorList>
    </citation>
    <scope>NUCLEOTIDE SEQUENCE</scope>
    <source>
        <strain evidence="1">NM01_1-7b</strain>
    </source>
</reference>
<name>A0AC61RU20_9FIRM</name>
<dbReference type="EMBL" id="SRYA01000031">
    <property type="protein sequence ID" value="TGY95306.1"/>
    <property type="molecule type" value="Genomic_DNA"/>
</dbReference>
<protein>
    <submittedName>
        <fullName evidence="1">DUF4879 domain-containing protein</fullName>
    </submittedName>
</protein>
<evidence type="ECO:0000313" key="2">
    <source>
        <dbReference type="Proteomes" id="UP000304953"/>
    </source>
</evidence>
<proteinExistence type="predicted"/>
<organism evidence="1 2">
    <name type="scientific">Petralouisia muris</name>
    <dbReference type="NCBI Taxonomy" id="3032872"/>
    <lineage>
        <taxon>Bacteria</taxon>
        <taxon>Bacillati</taxon>
        <taxon>Bacillota</taxon>
        <taxon>Clostridia</taxon>
        <taxon>Lachnospirales</taxon>
        <taxon>Lachnospiraceae</taxon>
        <taxon>Petralouisia</taxon>
    </lineage>
</organism>
<dbReference type="Proteomes" id="UP000304953">
    <property type="component" value="Unassembled WGS sequence"/>
</dbReference>
<sequence>MRFKKSILAMVLSCLTILNVFTIPVMAAEELPDNVVVSDEVTITFEGTGRLQQMYENGDLDERIQDMKAEFEASDNKGTVARGPAAPVSYVGVIQVRSTQGGYEDIPRNQYTTLVDHGGAEMYVVTQKNGEGRDYATYCGTQVKAIDYASLDFNNDRIVDGWLYLWDLSGMNASGQFKYQATSYNSPWNTMSTWINIK</sequence>
<accession>A0AC61RU20</accession>
<evidence type="ECO:0000313" key="1">
    <source>
        <dbReference type="EMBL" id="TGY95306.1"/>
    </source>
</evidence>